<dbReference type="Pfam" id="PF25212">
    <property type="entry name" value="HVO_A0114"/>
    <property type="match status" value="1"/>
</dbReference>
<reference evidence="1 2" key="1">
    <citation type="submission" date="2015-11" db="EMBL/GenBank/DDBJ databases">
        <title>Genomic analysis of 38 Legionella species identifies large and diverse effector repertoires.</title>
        <authorList>
            <person name="Burstein D."/>
            <person name="Amaro F."/>
            <person name="Zusman T."/>
            <person name="Lifshitz Z."/>
            <person name="Cohen O."/>
            <person name="Gilbert J.A."/>
            <person name="Pupko T."/>
            <person name="Shuman H.A."/>
            <person name="Segal G."/>
        </authorList>
    </citation>
    <scope>NUCLEOTIDE SEQUENCE [LARGE SCALE GENOMIC DNA]</scope>
    <source>
        <strain evidence="1 2">ATCC 49655</strain>
    </source>
</reference>
<gene>
    <name evidence="1" type="ORF">Lsha_0021</name>
</gene>
<dbReference type="OrthoDB" id="8449527at2"/>
<dbReference type="PATRIC" id="fig|1122169.6.peg.22"/>
<accession>A0A0W0ZEA8</accession>
<keyword evidence="2" id="KW-1185">Reference proteome</keyword>
<dbReference type="RefSeq" id="WP_018576837.1">
    <property type="nucleotide sequence ID" value="NZ_KB892392.1"/>
</dbReference>
<dbReference type="Proteomes" id="UP000054600">
    <property type="component" value="Unassembled WGS sequence"/>
</dbReference>
<dbReference type="eggNOG" id="COG4190">
    <property type="taxonomic scope" value="Bacteria"/>
</dbReference>
<organism evidence="1 2">
    <name type="scientific">Legionella shakespearei DSM 23087</name>
    <dbReference type="NCBI Taxonomy" id="1122169"/>
    <lineage>
        <taxon>Bacteria</taxon>
        <taxon>Pseudomonadati</taxon>
        <taxon>Pseudomonadota</taxon>
        <taxon>Gammaproteobacteria</taxon>
        <taxon>Legionellales</taxon>
        <taxon>Legionellaceae</taxon>
        <taxon>Legionella</taxon>
    </lineage>
</organism>
<proteinExistence type="predicted"/>
<comment type="caution">
    <text evidence="1">The sequence shown here is derived from an EMBL/GenBank/DDBJ whole genome shotgun (WGS) entry which is preliminary data.</text>
</comment>
<evidence type="ECO:0000313" key="1">
    <source>
        <dbReference type="EMBL" id="KTD67490.1"/>
    </source>
</evidence>
<name>A0A0W0ZEA8_9GAMM</name>
<protein>
    <submittedName>
        <fullName evidence="1">Uncharacterized protein</fullName>
    </submittedName>
</protein>
<dbReference type="SUPFAM" id="SSF46785">
    <property type="entry name" value="Winged helix' DNA-binding domain"/>
    <property type="match status" value="1"/>
</dbReference>
<sequence length="130" mass="14856">MSKVHKIARIGIMPLNLYKERTISIAKGMYQPKSNEPKIWFTSMKSLASVLSEENQQLLKLIIEQKPQSVSELEELTGHKRKANNILRTLRKMEQYGLVQLVEDSKPHRGRSPLIPKALFDGFSIQLSIA</sequence>
<dbReference type="AlphaFoldDB" id="A0A0W0ZEA8"/>
<dbReference type="STRING" id="1122169.Lsha_0021"/>
<evidence type="ECO:0000313" key="2">
    <source>
        <dbReference type="Proteomes" id="UP000054600"/>
    </source>
</evidence>
<dbReference type="EMBL" id="LNYW01000002">
    <property type="protein sequence ID" value="KTD67490.1"/>
    <property type="molecule type" value="Genomic_DNA"/>
</dbReference>
<dbReference type="InterPro" id="IPR036390">
    <property type="entry name" value="WH_DNA-bd_sf"/>
</dbReference>